<gene>
    <name evidence="2" type="ORF">BSAL_81785</name>
</gene>
<accession>A0A0S4J257</accession>
<sequence length="79" mass="8716">MNEFNPKQMLQHSSSERINVWMGAGDTLHSVKVSADEAMGCYSAGCGLYFRANDGCPSHTAADDSIRQPRLPRPPRGHR</sequence>
<reference evidence="3" key="1">
    <citation type="submission" date="2015-09" db="EMBL/GenBank/DDBJ databases">
        <authorList>
            <consortium name="Pathogen Informatics"/>
        </authorList>
    </citation>
    <scope>NUCLEOTIDE SEQUENCE [LARGE SCALE GENOMIC DNA]</scope>
    <source>
        <strain evidence="3">Lake Konstanz</strain>
    </source>
</reference>
<dbReference type="Proteomes" id="UP000051952">
    <property type="component" value="Unassembled WGS sequence"/>
</dbReference>
<proteinExistence type="predicted"/>
<evidence type="ECO:0000313" key="2">
    <source>
        <dbReference type="EMBL" id="CUG59063.1"/>
    </source>
</evidence>
<feature type="region of interest" description="Disordered" evidence="1">
    <location>
        <begin position="59"/>
        <end position="79"/>
    </location>
</feature>
<dbReference type="VEuPathDB" id="TriTrypDB:BSAL_81785"/>
<organism evidence="2 3">
    <name type="scientific">Bodo saltans</name>
    <name type="common">Flagellated protozoan</name>
    <dbReference type="NCBI Taxonomy" id="75058"/>
    <lineage>
        <taxon>Eukaryota</taxon>
        <taxon>Discoba</taxon>
        <taxon>Euglenozoa</taxon>
        <taxon>Kinetoplastea</taxon>
        <taxon>Metakinetoplastina</taxon>
        <taxon>Eubodonida</taxon>
        <taxon>Bodonidae</taxon>
        <taxon>Bodo</taxon>
    </lineage>
</organism>
<dbReference type="EMBL" id="CYKH01000888">
    <property type="protein sequence ID" value="CUG59063.1"/>
    <property type="molecule type" value="Genomic_DNA"/>
</dbReference>
<name>A0A0S4J257_BODSA</name>
<evidence type="ECO:0000256" key="1">
    <source>
        <dbReference type="SAM" id="MobiDB-lite"/>
    </source>
</evidence>
<dbReference type="AlphaFoldDB" id="A0A0S4J257"/>
<keyword evidence="3" id="KW-1185">Reference proteome</keyword>
<evidence type="ECO:0000313" key="3">
    <source>
        <dbReference type="Proteomes" id="UP000051952"/>
    </source>
</evidence>
<protein>
    <submittedName>
        <fullName evidence="2">Uncharacterized protein</fullName>
    </submittedName>
</protein>